<dbReference type="KEGG" id="marh:Mia14_0474"/>
<accession>A0A218NMT1</accession>
<dbReference type="PANTHER" id="PTHR38342">
    <property type="entry name" value="SLR5037 PROTEIN"/>
    <property type="match status" value="1"/>
</dbReference>
<reference evidence="2 3" key="1">
    <citation type="journal article" date="2017" name="Nat. Commun.">
        <title>'ARMAN' archaea depend on association with euryarchaeal host in culture and in situ.</title>
        <authorList>
            <person name="Golyshina O."/>
            <person name="Toshchakov S."/>
            <person name="Makarova K."/>
            <person name="Gavrilov S."/>
            <person name="Korzhenkov A."/>
            <person name="La Cono V."/>
            <person name="Arcadi E."/>
            <person name="Nechitaylo T."/>
            <person name="Ferrer M."/>
            <person name="Kublanov I."/>
            <person name="Wolf Y."/>
            <person name="Yakimov M."/>
            <person name="Golyshin P."/>
            <person name="Slesarev A."/>
            <person name="Kozyavkin S."/>
        </authorList>
    </citation>
    <scope>NUCLEOTIDE SEQUENCE [LARGE SCALE GENOMIC DNA]</scope>
    <source>
        <strain evidence="2 3">Mia14</strain>
    </source>
</reference>
<dbReference type="InterPro" id="IPR005180">
    <property type="entry name" value="DUF302"/>
</dbReference>
<dbReference type="Proteomes" id="UP000197679">
    <property type="component" value="Chromosome"/>
</dbReference>
<dbReference type="RefSeq" id="WP_157891435.1">
    <property type="nucleotide sequence ID" value="NZ_CP019964.1"/>
</dbReference>
<organism evidence="2 3">
    <name type="scientific">Candidatus Mancarchaeum acidiphilum</name>
    <dbReference type="NCBI Taxonomy" id="1920749"/>
    <lineage>
        <taxon>Archaea</taxon>
        <taxon>Candidatus Micrarchaeota</taxon>
        <taxon>Candidatus Mancarchaeum</taxon>
    </lineage>
</organism>
<sequence>MNVRIESKYDFEGTFDNITNFLNSKGFTIFCVVDHGKNAKDAGLDFINSKLIIFGNAKGGTILMKKNAELGIELPLKILIIEQNKRCYVIYKDYAQISKEYNLDNKDIIDQISGLFQNLKGSLEMP</sequence>
<name>A0A218NMT1_9ARCH</name>
<dbReference type="OrthoDB" id="157520at2157"/>
<dbReference type="GeneID" id="33314029"/>
<dbReference type="InterPro" id="IPR035923">
    <property type="entry name" value="TT1751-like_sf"/>
</dbReference>
<dbReference type="CDD" id="cd14797">
    <property type="entry name" value="DUF302"/>
    <property type="match status" value="1"/>
</dbReference>
<keyword evidence="3" id="KW-1185">Reference proteome</keyword>
<evidence type="ECO:0000313" key="2">
    <source>
        <dbReference type="EMBL" id="ASI13790.1"/>
    </source>
</evidence>
<feature type="domain" description="DUF302" evidence="1">
    <location>
        <begin position="33"/>
        <end position="93"/>
    </location>
</feature>
<protein>
    <submittedName>
        <fullName evidence="2">DUF302 family protein</fullName>
    </submittedName>
</protein>
<gene>
    <name evidence="2" type="ORF">Mia14_0474</name>
</gene>
<dbReference type="PANTHER" id="PTHR38342:SF2">
    <property type="entry name" value="INNER MEMBRANE OR EXPORTED"/>
    <property type="match status" value="1"/>
</dbReference>
<dbReference type="AlphaFoldDB" id="A0A218NMT1"/>
<evidence type="ECO:0000313" key="3">
    <source>
        <dbReference type="Proteomes" id="UP000197679"/>
    </source>
</evidence>
<proteinExistence type="predicted"/>
<dbReference type="SUPFAM" id="SSF103247">
    <property type="entry name" value="TT1751-like"/>
    <property type="match status" value="1"/>
</dbReference>
<dbReference type="Gene3D" id="3.30.310.70">
    <property type="entry name" value="TT1751-like domain"/>
    <property type="match status" value="1"/>
</dbReference>
<evidence type="ECO:0000259" key="1">
    <source>
        <dbReference type="Pfam" id="PF03625"/>
    </source>
</evidence>
<dbReference type="Pfam" id="PF03625">
    <property type="entry name" value="DUF302"/>
    <property type="match status" value="1"/>
</dbReference>
<dbReference type="EMBL" id="CP019964">
    <property type="protein sequence ID" value="ASI13790.1"/>
    <property type="molecule type" value="Genomic_DNA"/>
</dbReference>